<protein>
    <submittedName>
        <fullName evidence="6">TetR family transcriptional regulator</fullName>
    </submittedName>
</protein>
<dbReference type="SUPFAM" id="SSF48498">
    <property type="entry name" value="Tetracyclin repressor-like, C-terminal domain"/>
    <property type="match status" value="1"/>
</dbReference>
<dbReference type="SUPFAM" id="SSF46689">
    <property type="entry name" value="Homeodomain-like"/>
    <property type="match status" value="1"/>
</dbReference>
<dbReference type="InterPro" id="IPR011075">
    <property type="entry name" value="TetR_C"/>
</dbReference>
<dbReference type="PANTHER" id="PTHR47506:SF6">
    <property type="entry name" value="HTH-TYPE TRANSCRIPTIONAL REPRESSOR NEMR"/>
    <property type="match status" value="1"/>
</dbReference>
<reference evidence="6 7" key="1">
    <citation type="submission" date="2018-11" db="EMBL/GenBank/DDBJ databases">
        <title>Sequencing the genomes of 1000 actinobacteria strains.</title>
        <authorList>
            <person name="Klenk H.-P."/>
        </authorList>
    </citation>
    <scope>NUCLEOTIDE SEQUENCE [LARGE SCALE GENOMIC DNA]</scope>
    <source>
        <strain evidence="6 7">DSM 44254</strain>
    </source>
</reference>
<proteinExistence type="predicted"/>
<gene>
    <name evidence="6" type="ORF">EDD29_3864</name>
</gene>
<name>A0A3N1CYE2_9ACTN</name>
<evidence type="ECO:0000256" key="3">
    <source>
        <dbReference type="ARBA" id="ARBA00023163"/>
    </source>
</evidence>
<keyword evidence="3" id="KW-0804">Transcription</keyword>
<dbReference type="AlphaFoldDB" id="A0A3N1CYE2"/>
<dbReference type="InterPro" id="IPR036271">
    <property type="entry name" value="Tet_transcr_reg_TetR-rel_C_sf"/>
</dbReference>
<dbReference type="InterPro" id="IPR009057">
    <property type="entry name" value="Homeodomain-like_sf"/>
</dbReference>
<keyword evidence="1" id="KW-0805">Transcription regulation</keyword>
<evidence type="ECO:0000256" key="4">
    <source>
        <dbReference type="PROSITE-ProRule" id="PRU00335"/>
    </source>
</evidence>
<dbReference type="Proteomes" id="UP000272400">
    <property type="component" value="Unassembled WGS sequence"/>
</dbReference>
<evidence type="ECO:0000256" key="2">
    <source>
        <dbReference type="ARBA" id="ARBA00023125"/>
    </source>
</evidence>
<dbReference type="Gene3D" id="1.10.10.60">
    <property type="entry name" value="Homeodomain-like"/>
    <property type="match status" value="1"/>
</dbReference>
<dbReference type="EMBL" id="RJKE01000001">
    <property type="protein sequence ID" value="ROO86300.1"/>
    <property type="molecule type" value="Genomic_DNA"/>
</dbReference>
<keyword evidence="2 4" id="KW-0238">DNA-binding</keyword>
<dbReference type="Pfam" id="PF00440">
    <property type="entry name" value="TetR_N"/>
    <property type="match status" value="1"/>
</dbReference>
<comment type="caution">
    <text evidence="6">The sequence shown here is derived from an EMBL/GenBank/DDBJ whole genome shotgun (WGS) entry which is preliminary data.</text>
</comment>
<evidence type="ECO:0000313" key="7">
    <source>
        <dbReference type="Proteomes" id="UP000272400"/>
    </source>
</evidence>
<keyword evidence="7" id="KW-1185">Reference proteome</keyword>
<dbReference type="Gene3D" id="1.10.357.10">
    <property type="entry name" value="Tetracycline Repressor, domain 2"/>
    <property type="match status" value="1"/>
</dbReference>
<accession>A0A3N1CYE2</accession>
<evidence type="ECO:0000259" key="5">
    <source>
        <dbReference type="PROSITE" id="PS50977"/>
    </source>
</evidence>
<dbReference type="InterPro" id="IPR001647">
    <property type="entry name" value="HTH_TetR"/>
</dbReference>
<feature type="DNA-binding region" description="H-T-H motif" evidence="4">
    <location>
        <begin position="44"/>
        <end position="63"/>
    </location>
</feature>
<dbReference type="GO" id="GO:0003677">
    <property type="term" value="F:DNA binding"/>
    <property type="evidence" value="ECO:0007669"/>
    <property type="project" value="UniProtKB-UniRule"/>
</dbReference>
<dbReference type="PANTHER" id="PTHR47506">
    <property type="entry name" value="TRANSCRIPTIONAL REGULATORY PROTEIN"/>
    <property type="match status" value="1"/>
</dbReference>
<feature type="domain" description="HTH tetR-type" evidence="5">
    <location>
        <begin position="21"/>
        <end position="81"/>
    </location>
</feature>
<sequence length="216" mass="23223">MAHKTDGGTGGKTDGRVVRGEQTRRLILERAMAIASSEGLEGLSIGRLAADLALSKSGIFAHFGSKEELQLATLRAARRVFTERVVLPAQQVADGLARAEALIDNWLDYVAEGVFPGGCIVYSVTAEFDSRPGRVHDAVAKDLSDWRAHLADTLRAAVRTGELPDDADPDQLAFELSAFIWQAVGDSALHGSRVPLDRARRAAATRLHHAARPPVL</sequence>
<dbReference type="PROSITE" id="PS50977">
    <property type="entry name" value="HTH_TETR_2"/>
    <property type="match status" value="1"/>
</dbReference>
<evidence type="ECO:0000256" key="1">
    <source>
        <dbReference type="ARBA" id="ARBA00023015"/>
    </source>
</evidence>
<dbReference type="Pfam" id="PF16925">
    <property type="entry name" value="TetR_C_13"/>
    <property type="match status" value="1"/>
</dbReference>
<evidence type="ECO:0000313" key="6">
    <source>
        <dbReference type="EMBL" id="ROO86300.1"/>
    </source>
</evidence>
<organism evidence="6 7">
    <name type="scientific">Actinocorallia herbida</name>
    <dbReference type="NCBI Taxonomy" id="58109"/>
    <lineage>
        <taxon>Bacteria</taxon>
        <taxon>Bacillati</taxon>
        <taxon>Actinomycetota</taxon>
        <taxon>Actinomycetes</taxon>
        <taxon>Streptosporangiales</taxon>
        <taxon>Thermomonosporaceae</taxon>
        <taxon>Actinocorallia</taxon>
    </lineage>
</organism>